<sequence length="236" mass="24884">MMGVAVREIRRASAEVIDGLRDAGTATVHEAQGRTGALGPRMRAVVPGAQVAGSAVTALCAPGDNWMLHVAIELMQPGDMLVVATTSESHDGFFGDILAEYVRRRGGAGVILDCGVRDVSVLRQQGFPTWAREVSAQGTVKETVGAVNVPVVCCGQRIVPGDVVVGDDDGVVVVPRSRAADTLAASRARVEKEDAMRAELARGGRTLDFLNLRDKLAAKGLRYVDGPVDWDGEAPE</sequence>
<dbReference type="GO" id="GO:0042537">
    <property type="term" value="P:benzene-containing compound metabolic process"/>
    <property type="evidence" value="ECO:0007669"/>
    <property type="project" value="UniProtKB-ARBA"/>
</dbReference>
<comment type="caution">
    <text evidence="10">The sequence shown here is derived from an EMBL/GenBank/DDBJ whole genome shotgun (WGS) entry which is preliminary data.</text>
</comment>
<comment type="subunit">
    <text evidence="3">Homohexamer.</text>
</comment>
<gene>
    <name evidence="10" type="ORF">RISW2_03310</name>
</gene>
<accession>X7F7U6</accession>
<evidence type="ECO:0000256" key="5">
    <source>
        <dbReference type="ARBA" id="ARBA00022723"/>
    </source>
</evidence>
<evidence type="ECO:0000256" key="4">
    <source>
        <dbReference type="ARBA" id="ARBA00012213"/>
    </source>
</evidence>
<dbReference type="eggNOG" id="COG0684">
    <property type="taxonomic scope" value="Bacteria"/>
</dbReference>
<feature type="binding site" evidence="9">
    <location>
        <position position="118"/>
    </location>
    <ligand>
        <name>Mg(2+)</name>
        <dbReference type="ChEBI" id="CHEBI:18420"/>
    </ligand>
</feature>
<evidence type="ECO:0000256" key="7">
    <source>
        <dbReference type="ARBA" id="ARBA00023239"/>
    </source>
</evidence>
<keyword evidence="6 9" id="KW-0460">Magnesium</keyword>
<dbReference type="NCBIfam" id="NF006731">
    <property type="entry name" value="PRK09262.1"/>
    <property type="match status" value="1"/>
</dbReference>
<dbReference type="GO" id="GO:0046872">
    <property type="term" value="F:metal ion binding"/>
    <property type="evidence" value="ECO:0007669"/>
    <property type="project" value="UniProtKB-KW"/>
</dbReference>
<organism evidence="10 11">
    <name type="scientific">Roseivivax isoporae LMG 25204</name>
    <dbReference type="NCBI Taxonomy" id="1449351"/>
    <lineage>
        <taxon>Bacteria</taxon>
        <taxon>Pseudomonadati</taxon>
        <taxon>Pseudomonadota</taxon>
        <taxon>Alphaproteobacteria</taxon>
        <taxon>Rhodobacterales</taxon>
        <taxon>Roseobacteraceae</taxon>
        <taxon>Roseivivax</taxon>
    </lineage>
</organism>
<evidence type="ECO:0000256" key="8">
    <source>
        <dbReference type="ARBA" id="ARBA00061585"/>
    </source>
</evidence>
<feature type="binding site" evidence="9">
    <location>
        <begin position="95"/>
        <end position="98"/>
    </location>
    <ligand>
        <name>substrate</name>
    </ligand>
</feature>
<dbReference type="Gene3D" id="3.50.30.40">
    <property type="entry name" value="Ribonuclease E inhibitor RraA/RraA-like"/>
    <property type="match status" value="1"/>
</dbReference>
<dbReference type="PANTHER" id="PTHR33254:SF16">
    <property type="entry name" value="BLR3842 PROTEIN"/>
    <property type="match status" value="1"/>
</dbReference>
<comment type="similarity">
    <text evidence="8">Belongs to the LigK/PcmE family.</text>
</comment>
<dbReference type="Pfam" id="PF03737">
    <property type="entry name" value="RraA-like"/>
    <property type="match status" value="1"/>
</dbReference>
<dbReference type="OrthoDB" id="9812532at2"/>
<dbReference type="PATRIC" id="fig|1449351.3.peg.2028"/>
<dbReference type="AlphaFoldDB" id="X7F7U6"/>
<dbReference type="CDD" id="cd16841">
    <property type="entry name" value="RraA_family"/>
    <property type="match status" value="1"/>
</dbReference>
<keyword evidence="7" id="KW-0456">Lyase</keyword>
<dbReference type="SUPFAM" id="SSF89562">
    <property type="entry name" value="RraA-like"/>
    <property type="match status" value="1"/>
</dbReference>
<evidence type="ECO:0000313" key="10">
    <source>
        <dbReference type="EMBL" id="ETX28982.1"/>
    </source>
</evidence>
<evidence type="ECO:0000256" key="9">
    <source>
        <dbReference type="PIRSR" id="PIRSR605493-1"/>
    </source>
</evidence>
<evidence type="ECO:0000256" key="1">
    <source>
        <dbReference type="ARBA" id="ARBA00001342"/>
    </source>
</evidence>
<evidence type="ECO:0000256" key="6">
    <source>
        <dbReference type="ARBA" id="ARBA00022842"/>
    </source>
</evidence>
<evidence type="ECO:0000313" key="11">
    <source>
        <dbReference type="Proteomes" id="UP000023430"/>
    </source>
</evidence>
<name>X7F7U6_9RHOB</name>
<dbReference type="EMBL" id="JAME01000013">
    <property type="protein sequence ID" value="ETX28982.1"/>
    <property type="molecule type" value="Genomic_DNA"/>
</dbReference>
<keyword evidence="11" id="KW-1185">Reference proteome</keyword>
<dbReference type="STRING" id="1449351.RISW2_03310"/>
<feature type="binding site" evidence="9">
    <location>
        <position position="117"/>
    </location>
    <ligand>
        <name>substrate</name>
    </ligand>
</feature>
<dbReference type="InterPro" id="IPR036704">
    <property type="entry name" value="RraA/RraA-like_sf"/>
</dbReference>
<dbReference type="RefSeq" id="WP_043769937.1">
    <property type="nucleotide sequence ID" value="NZ_JAME01000013.1"/>
</dbReference>
<proteinExistence type="inferred from homology"/>
<dbReference type="EC" id="4.1.3.17" evidence="4"/>
<dbReference type="FunFam" id="3.50.30.40:FF:000002">
    <property type="entry name" value="4-carboxy-4-hydroxy-2-oxoadipate aldolase/oxaloacetate decarboxylase"/>
    <property type="match status" value="1"/>
</dbReference>
<reference evidence="10 11" key="1">
    <citation type="submission" date="2014-01" db="EMBL/GenBank/DDBJ databases">
        <title>Roseivivax isoporae LMG 25204 Genome Sequencing.</title>
        <authorList>
            <person name="Lai Q."/>
            <person name="Li G."/>
            <person name="Shao Z."/>
        </authorList>
    </citation>
    <scope>NUCLEOTIDE SEQUENCE [LARGE SCALE GENOMIC DNA]</scope>
    <source>
        <strain evidence="10 11">LMG 25204</strain>
    </source>
</reference>
<evidence type="ECO:0000256" key="2">
    <source>
        <dbReference type="ARBA" id="ARBA00001946"/>
    </source>
</evidence>
<dbReference type="PANTHER" id="PTHR33254">
    <property type="entry name" value="4-HYDROXY-4-METHYL-2-OXOGLUTARATE ALDOLASE 3-RELATED"/>
    <property type="match status" value="1"/>
</dbReference>
<keyword evidence="5 9" id="KW-0479">Metal-binding</keyword>
<protein>
    <recommendedName>
        <fullName evidence="4">4-hydroxy-4-methyl-2-oxoglutarate aldolase</fullName>
        <ecNumber evidence="4">4.1.3.17</ecNumber>
    </recommendedName>
</protein>
<evidence type="ECO:0000256" key="3">
    <source>
        <dbReference type="ARBA" id="ARBA00011643"/>
    </source>
</evidence>
<dbReference type="GO" id="GO:0019336">
    <property type="term" value="P:phenol-containing compound catabolic process"/>
    <property type="evidence" value="ECO:0007669"/>
    <property type="project" value="UniProtKB-ARBA"/>
</dbReference>
<dbReference type="GO" id="GO:0072329">
    <property type="term" value="P:monocarboxylic acid catabolic process"/>
    <property type="evidence" value="ECO:0007669"/>
    <property type="project" value="UniProtKB-ARBA"/>
</dbReference>
<comment type="cofactor">
    <cofactor evidence="2 9">
        <name>Mg(2+)</name>
        <dbReference type="ChEBI" id="CHEBI:18420"/>
    </cofactor>
</comment>
<dbReference type="GO" id="GO:0047443">
    <property type="term" value="F:4-hydroxy-4-methyl-2-oxoglutarate aldolase activity"/>
    <property type="evidence" value="ECO:0007669"/>
    <property type="project" value="UniProtKB-EC"/>
</dbReference>
<comment type="catalytic activity">
    <reaction evidence="1">
        <text>4-hydroxy-4-methyl-2-oxoglutarate = 2 pyruvate</text>
        <dbReference type="Rhea" id="RHEA:22748"/>
        <dbReference type="ChEBI" id="CHEBI:15361"/>
        <dbReference type="ChEBI" id="CHEBI:58276"/>
        <dbReference type="EC" id="4.1.3.17"/>
    </reaction>
</comment>
<dbReference type="InterPro" id="IPR005493">
    <property type="entry name" value="RraA/RraA-like"/>
</dbReference>
<dbReference type="Proteomes" id="UP000023430">
    <property type="component" value="Unassembled WGS sequence"/>
</dbReference>